<evidence type="ECO:0000313" key="3">
    <source>
        <dbReference type="Proteomes" id="UP000202922"/>
    </source>
</evidence>
<feature type="transmembrane region" description="Helical" evidence="1">
    <location>
        <begin position="198"/>
        <end position="220"/>
    </location>
</feature>
<evidence type="ECO:0000256" key="1">
    <source>
        <dbReference type="SAM" id="Phobius"/>
    </source>
</evidence>
<name>A0A238KMP3_9RHOB</name>
<dbReference type="EMBL" id="FXYE01000002">
    <property type="protein sequence ID" value="SMX44053.1"/>
    <property type="molecule type" value="Genomic_DNA"/>
</dbReference>
<dbReference type="Proteomes" id="UP000202922">
    <property type="component" value="Unassembled WGS sequence"/>
</dbReference>
<reference evidence="3" key="1">
    <citation type="submission" date="2017-05" db="EMBL/GenBank/DDBJ databases">
        <authorList>
            <person name="Rodrigo-Torres L."/>
            <person name="Arahal R. D."/>
            <person name="Lucena T."/>
        </authorList>
    </citation>
    <scope>NUCLEOTIDE SEQUENCE [LARGE SCALE GENOMIC DNA]</scope>
    <source>
        <strain evidence="3">CECT 8621</strain>
    </source>
</reference>
<feature type="transmembrane region" description="Helical" evidence="1">
    <location>
        <begin position="21"/>
        <end position="38"/>
    </location>
</feature>
<feature type="transmembrane region" description="Helical" evidence="1">
    <location>
        <begin position="111"/>
        <end position="131"/>
    </location>
</feature>
<sequence>MVLGFNVLYRAIVAVGQNWRFGALIVLPAVLFMELAYFPRHIFDLDAAPTDPLSLHFPPILPSPYATWVYLLALLLITIAITISVAIAWHRRLLNQASLGKAIKGQPRWRYLLRCSIVCIFVAIVMLALSWPALLLKDWLYTDAGRDALGLRFHLEALMFVDSGLVALAFAFSWTFFGLSLPGIAAGETVPFGATLKFAVRNIAHIVLAVTLAQLAFHFAERSILIVQYGWRSTYGNWGNWMAALALIVLTSVRFLVLVGLVTEFYRAYRNHHQKQKTPLPT</sequence>
<keyword evidence="1" id="KW-1133">Transmembrane helix</keyword>
<evidence type="ECO:0000313" key="2">
    <source>
        <dbReference type="EMBL" id="SMX44053.1"/>
    </source>
</evidence>
<protein>
    <submittedName>
        <fullName evidence="2">Uncharacterized protein</fullName>
    </submittedName>
</protein>
<gene>
    <name evidence="2" type="ORF">COL8621_02452</name>
</gene>
<feature type="transmembrane region" description="Helical" evidence="1">
    <location>
        <begin position="165"/>
        <end position="186"/>
    </location>
</feature>
<keyword evidence="3" id="KW-1185">Reference proteome</keyword>
<accession>A0A238KMP3</accession>
<keyword evidence="1" id="KW-0472">Membrane</keyword>
<keyword evidence="1" id="KW-0812">Transmembrane</keyword>
<feature type="transmembrane region" description="Helical" evidence="1">
    <location>
        <begin position="68"/>
        <end position="90"/>
    </location>
</feature>
<dbReference type="RefSeq" id="WP_093967605.1">
    <property type="nucleotide sequence ID" value="NZ_FXYE01000002.1"/>
</dbReference>
<proteinExistence type="predicted"/>
<organism evidence="2 3">
    <name type="scientific">Actibacterium lipolyticum</name>
    <dbReference type="NCBI Taxonomy" id="1524263"/>
    <lineage>
        <taxon>Bacteria</taxon>
        <taxon>Pseudomonadati</taxon>
        <taxon>Pseudomonadota</taxon>
        <taxon>Alphaproteobacteria</taxon>
        <taxon>Rhodobacterales</taxon>
        <taxon>Roseobacteraceae</taxon>
        <taxon>Actibacterium</taxon>
    </lineage>
</organism>
<dbReference type="AlphaFoldDB" id="A0A238KMP3"/>
<feature type="transmembrane region" description="Helical" evidence="1">
    <location>
        <begin position="240"/>
        <end position="266"/>
    </location>
</feature>